<evidence type="ECO:0000256" key="8">
    <source>
        <dbReference type="ARBA" id="ARBA00025046"/>
    </source>
</evidence>
<keyword evidence="13" id="KW-0479">Metal-binding</keyword>
<reference evidence="15 16" key="1">
    <citation type="journal article" date="2014" name="Int. J. Syst. Evol. Microbiol.">
        <title>Complete genome sequence of Corynebacterium casei LMG S-19264T (=DSM 44701T), isolated from a smear-ripened cheese.</title>
        <authorList>
            <consortium name="US DOE Joint Genome Institute (JGI-PGF)"/>
            <person name="Walter F."/>
            <person name="Albersmeier A."/>
            <person name="Kalinowski J."/>
            <person name="Ruckert C."/>
        </authorList>
    </citation>
    <scope>NUCLEOTIDE SEQUENCE [LARGE SCALE GENOMIC DNA]</scope>
    <source>
        <strain evidence="15 16">JCM 4677</strain>
    </source>
</reference>
<dbReference type="InterPro" id="IPR005493">
    <property type="entry name" value="RraA/RraA-like"/>
</dbReference>
<dbReference type="PANTHER" id="PTHR33254">
    <property type="entry name" value="4-HYDROXY-4-METHYL-2-OXOGLUTARATE ALDOLASE 3-RELATED"/>
    <property type="match status" value="1"/>
</dbReference>
<keyword evidence="16" id="KW-1185">Reference proteome</keyword>
<dbReference type="EMBL" id="AP023440">
    <property type="protein sequence ID" value="BCL26811.1"/>
    <property type="molecule type" value="Genomic_DNA"/>
</dbReference>
<name>A0A7G1NWK7_9ACTN</name>
<dbReference type="Pfam" id="PF03737">
    <property type="entry name" value="RraA-like"/>
    <property type="match status" value="1"/>
</dbReference>
<dbReference type="AlphaFoldDB" id="A0A7G1NWK7"/>
<comment type="catalytic activity">
    <reaction evidence="12">
        <text>oxaloacetate + H(+) = pyruvate + CO2</text>
        <dbReference type="Rhea" id="RHEA:15641"/>
        <dbReference type="ChEBI" id="CHEBI:15361"/>
        <dbReference type="ChEBI" id="CHEBI:15378"/>
        <dbReference type="ChEBI" id="CHEBI:16452"/>
        <dbReference type="ChEBI" id="CHEBI:16526"/>
        <dbReference type="EC" id="4.1.1.112"/>
    </reaction>
</comment>
<evidence type="ECO:0000256" key="6">
    <source>
        <dbReference type="ARBA" id="ARBA00012947"/>
    </source>
</evidence>
<feature type="binding site" evidence="13">
    <location>
        <position position="143"/>
    </location>
    <ligand>
        <name>Mg(2+)</name>
        <dbReference type="ChEBI" id="CHEBI:18420"/>
    </ligand>
</feature>
<feature type="binding site" evidence="13">
    <location>
        <begin position="120"/>
        <end position="123"/>
    </location>
    <ligand>
        <name>substrate</name>
    </ligand>
</feature>
<dbReference type="PANTHER" id="PTHR33254:SF4">
    <property type="entry name" value="4-HYDROXY-4-METHYL-2-OXOGLUTARATE ALDOLASE 3-RELATED"/>
    <property type="match status" value="1"/>
</dbReference>
<proteinExistence type="inferred from homology"/>
<feature type="binding site" evidence="13">
    <location>
        <position position="142"/>
    </location>
    <ligand>
        <name>substrate</name>
    </ligand>
</feature>
<evidence type="ECO:0000313" key="16">
    <source>
        <dbReference type="Proteomes" id="UP000516444"/>
    </source>
</evidence>
<protein>
    <recommendedName>
        <fullName evidence="7">Putative 4-hydroxy-4-methyl-2-oxoglutarate aldolase</fullName>
        <ecNumber evidence="6">4.1.1.112</ecNumber>
        <ecNumber evidence="5">4.1.3.17</ecNumber>
    </recommendedName>
    <alternativeName>
        <fullName evidence="11">Oxaloacetate decarboxylase</fullName>
    </alternativeName>
    <alternativeName>
        <fullName evidence="9">Regulator of ribonuclease activity homolog</fullName>
    </alternativeName>
    <alternativeName>
        <fullName evidence="10">RraA-like protein</fullName>
    </alternativeName>
</protein>
<organism evidence="15 16">
    <name type="scientific">Streptomyces aurantiacus</name>
    <dbReference type="NCBI Taxonomy" id="47760"/>
    <lineage>
        <taxon>Bacteria</taxon>
        <taxon>Bacillati</taxon>
        <taxon>Actinomycetota</taxon>
        <taxon>Actinomycetes</taxon>
        <taxon>Kitasatosporales</taxon>
        <taxon>Streptomycetaceae</taxon>
        <taxon>Streptomyces</taxon>
        <taxon>Streptomyces aurantiacus group</taxon>
    </lineage>
</organism>
<evidence type="ECO:0000256" key="12">
    <source>
        <dbReference type="ARBA" id="ARBA00047973"/>
    </source>
</evidence>
<evidence type="ECO:0000256" key="3">
    <source>
        <dbReference type="ARBA" id="ARBA00008621"/>
    </source>
</evidence>
<comment type="catalytic activity">
    <reaction evidence="1">
        <text>4-hydroxy-4-methyl-2-oxoglutarate = 2 pyruvate</text>
        <dbReference type="Rhea" id="RHEA:22748"/>
        <dbReference type="ChEBI" id="CHEBI:15361"/>
        <dbReference type="ChEBI" id="CHEBI:58276"/>
        <dbReference type="EC" id="4.1.3.17"/>
    </reaction>
</comment>
<comment type="subunit">
    <text evidence="4">Homotrimer.</text>
</comment>
<evidence type="ECO:0000256" key="7">
    <source>
        <dbReference type="ARBA" id="ARBA00016549"/>
    </source>
</evidence>
<evidence type="ECO:0000313" key="15">
    <source>
        <dbReference type="EMBL" id="BCL26811.1"/>
    </source>
</evidence>
<comment type="cofactor">
    <cofactor evidence="2">
        <name>a divalent metal cation</name>
        <dbReference type="ChEBI" id="CHEBI:60240"/>
    </cofactor>
</comment>
<keyword evidence="13" id="KW-0460">Magnesium</keyword>
<dbReference type="EC" id="4.1.3.17" evidence="5"/>
<dbReference type="EC" id="4.1.1.112" evidence="6"/>
<dbReference type="InterPro" id="IPR036704">
    <property type="entry name" value="RraA/RraA-like_sf"/>
</dbReference>
<gene>
    <name evidence="15" type="ORF">GCM10017557_16700</name>
</gene>
<dbReference type="SUPFAM" id="SSF89562">
    <property type="entry name" value="RraA-like"/>
    <property type="match status" value="1"/>
</dbReference>
<evidence type="ECO:0000256" key="14">
    <source>
        <dbReference type="SAM" id="MobiDB-lite"/>
    </source>
</evidence>
<evidence type="ECO:0000256" key="2">
    <source>
        <dbReference type="ARBA" id="ARBA00001968"/>
    </source>
</evidence>
<dbReference type="OrthoDB" id="9805307at2"/>
<comment type="cofactor">
    <cofactor evidence="13">
        <name>Mg(2+)</name>
        <dbReference type="ChEBI" id="CHEBI:18420"/>
    </cofactor>
</comment>
<evidence type="ECO:0000256" key="11">
    <source>
        <dbReference type="ARBA" id="ARBA00032305"/>
    </source>
</evidence>
<evidence type="ECO:0000256" key="5">
    <source>
        <dbReference type="ARBA" id="ARBA00012213"/>
    </source>
</evidence>
<accession>A0A7G1NWK7</accession>
<evidence type="ECO:0000256" key="4">
    <source>
        <dbReference type="ARBA" id="ARBA00011233"/>
    </source>
</evidence>
<evidence type="ECO:0000256" key="1">
    <source>
        <dbReference type="ARBA" id="ARBA00001342"/>
    </source>
</evidence>
<dbReference type="Proteomes" id="UP000516444">
    <property type="component" value="Chromosome"/>
</dbReference>
<dbReference type="GO" id="GO:0008948">
    <property type="term" value="F:oxaloacetate decarboxylase activity"/>
    <property type="evidence" value="ECO:0007669"/>
    <property type="project" value="UniProtKB-EC"/>
</dbReference>
<dbReference type="GO" id="GO:0047443">
    <property type="term" value="F:4-hydroxy-4-methyl-2-oxoglutarate aldolase activity"/>
    <property type="evidence" value="ECO:0007669"/>
    <property type="project" value="UniProtKB-EC"/>
</dbReference>
<comment type="function">
    <text evidence="8">Catalyzes the aldol cleavage of 4-hydroxy-4-methyl-2-oxoglutarate (HMG) into 2 molecules of pyruvate. Also contains a secondary oxaloacetate (OAA) decarboxylase activity due to the common pyruvate enolate transition state formed following C-C bond cleavage in the retro-aldol and decarboxylation reactions.</text>
</comment>
<comment type="similarity">
    <text evidence="3">Belongs to the class II aldolase/RraA-like family.</text>
</comment>
<dbReference type="GO" id="GO:0046872">
    <property type="term" value="F:metal ion binding"/>
    <property type="evidence" value="ECO:0007669"/>
    <property type="project" value="UniProtKB-KW"/>
</dbReference>
<feature type="region of interest" description="Disordered" evidence="14">
    <location>
        <begin position="247"/>
        <end position="267"/>
    </location>
</feature>
<sequence length="267" mass="28246">MTETTRQNFDWVDVHSMPKALPDGIVDRFLALDDMSATVADALDALGLHGCVGASTLPPTLPGERVVGRAVTLRNVPSRMDPHRAVTDGNWLMAEIHLVELAEPGDVLVISGLPGVSNMGGIVAATARRSRLAGAVVDGAVRDVAQSRRRGFPIWSRDISPETGKWRGSSVEINATIAVADVTVEPGDLVIADETGVCFVPVALSGEVIAHCEAIDKKEEQMFADIAAGLPMADIINQLYGRPREGLLGQSPVSSSPTPAVNEKESL</sequence>
<evidence type="ECO:0000256" key="13">
    <source>
        <dbReference type="PIRSR" id="PIRSR605493-1"/>
    </source>
</evidence>
<evidence type="ECO:0000256" key="9">
    <source>
        <dbReference type="ARBA" id="ARBA00029596"/>
    </source>
</evidence>
<dbReference type="KEGG" id="sgm:GCM10017557_16700"/>
<dbReference type="CDD" id="cd16841">
    <property type="entry name" value="RraA_family"/>
    <property type="match status" value="1"/>
</dbReference>
<evidence type="ECO:0000256" key="10">
    <source>
        <dbReference type="ARBA" id="ARBA00030169"/>
    </source>
</evidence>
<dbReference type="RefSeq" id="WP_055518149.1">
    <property type="nucleotide sequence ID" value="NZ_AP023440.1"/>
</dbReference>
<dbReference type="Gene3D" id="3.50.30.40">
    <property type="entry name" value="Ribonuclease E inhibitor RraA/RraA-like"/>
    <property type="match status" value="1"/>
</dbReference>